<evidence type="ECO:0000313" key="6">
    <source>
        <dbReference type="EMBL" id="CEE02905.1"/>
    </source>
</evidence>
<organism evidence="6 7">
    <name type="scientific">Caldibacillus thermoamylovorans</name>
    <dbReference type="NCBI Taxonomy" id="35841"/>
    <lineage>
        <taxon>Bacteria</taxon>
        <taxon>Bacillati</taxon>
        <taxon>Bacillota</taxon>
        <taxon>Bacilli</taxon>
        <taxon>Bacillales</taxon>
        <taxon>Bacillaceae</taxon>
        <taxon>Caldibacillus</taxon>
    </lineage>
</organism>
<dbReference type="InterPro" id="IPR011050">
    <property type="entry name" value="Pectin_lyase_fold/virulence"/>
</dbReference>
<dbReference type="Gene3D" id="3.40.50.300">
    <property type="entry name" value="P-loop containing nucleotide triphosphate hydrolases"/>
    <property type="match status" value="2"/>
</dbReference>
<protein>
    <submittedName>
        <fullName evidence="6">Putative stage V sporulation protein K</fullName>
    </submittedName>
</protein>
<dbReference type="SMART" id="SM00382">
    <property type="entry name" value="AAA"/>
    <property type="match status" value="2"/>
</dbReference>
<dbReference type="InterPro" id="IPR003959">
    <property type="entry name" value="ATPase_AAA_core"/>
</dbReference>
<dbReference type="GO" id="GO:0016887">
    <property type="term" value="F:ATP hydrolysis activity"/>
    <property type="evidence" value="ECO:0007669"/>
    <property type="project" value="InterPro"/>
</dbReference>
<dbReference type="PRINTS" id="PR00819">
    <property type="entry name" value="CBXCFQXSUPER"/>
</dbReference>
<dbReference type="CDD" id="cd00009">
    <property type="entry name" value="AAA"/>
    <property type="match status" value="2"/>
</dbReference>
<dbReference type="Proteomes" id="UP000040576">
    <property type="component" value="Unassembled WGS sequence"/>
</dbReference>
<feature type="domain" description="AAA+ ATPase" evidence="5">
    <location>
        <begin position="354"/>
        <end position="492"/>
    </location>
</feature>
<reference evidence="6 7" key="1">
    <citation type="submission" date="2014-07" db="EMBL/GenBank/DDBJ databases">
        <authorList>
            <person name="Wibberg Daniel"/>
        </authorList>
    </citation>
    <scope>NUCLEOTIDE SEQUENCE [LARGE SCALE GENOMIC DNA]</scope>
</reference>
<dbReference type="PANTHER" id="PTHR43392">
    <property type="entry name" value="AAA-TYPE ATPASE FAMILY PROTEIN / ANKYRIN REPEAT FAMILY PROTEIN"/>
    <property type="match status" value="1"/>
</dbReference>
<evidence type="ECO:0000256" key="4">
    <source>
        <dbReference type="SAM" id="MobiDB-lite"/>
    </source>
</evidence>
<evidence type="ECO:0000256" key="2">
    <source>
        <dbReference type="ARBA" id="ARBA00022741"/>
    </source>
</evidence>
<sequence>MMRMIWKVKKGNSKKLTDILKSSKQGDIILLSPGEYHVLSGINIANITIKGIGNDPSEVVIHGFFSLRNQSVLTLANLTLYTPHNRNTINVKNGSTLTLEKVIIHGGTSGNYPSIWCENATVKINASEIYLPEEKGASIYLSNNSEAVIRNSMIYSIVAYQSYIQLHQAQVRVAVRLMENGILSGTGIVDFPGVSNYFGLYMANGSRANFDTVNIDENSVYFSLDQSILNIKKTRISENLLLTVSHDKQSKVEIFGDTNRIKINIDDEEMPSSKERSTSQTVEPVSKKDKLKEEPVTSKEENSLYHIEKQQKSGLEELQALFGLHDLKKQIMKFINTVKFNQSRKEQGFKTTSLTLHSLFMGNPGTGKTTVARILGRVLYENGVIGTNNFVEVTRKDLVGEYIGQTAQKTQEILEKSKGGILFIDEAYSLNSDSKNDFGKEAIDTIITFMEDNRDNTMIIFAGYTNEINKFLKMNSGLESRIPNKFYFDDYTPEEIAEIGYMNLTNEDYIVDEKKYKEVIQRLYSHSIDKSNARWVRNVNEKLIQTMANRVVETGSEDTQTILDEDFDVLTGNQNVDKEVKVNELLHQLDSLIGLTEVKDFIHRLIKQVKVDRILMEDGSNVEKPSYHMIFSGNPGTGKTTVANILAELFYYLDVLPTPNVKVVDRSDLVGAYVGHTEKQTKEVIEQSMGGVLFIDEAYQLTAKSGNDFGKQAVETLVTYLENYRDKFIVILAGYTKEMEKFLETNSGLRSRIPLKITFPDYRPEEIATIVEKNITKNWEINIPLLKSVVKEIYVHLPDNEKANARWARNFSEKLVSNHKVWLSDHHSTLDNLKKIQDNVIYEMRQNYISTTEHKKTIY</sequence>
<keyword evidence="3" id="KW-0067">ATP-binding</keyword>
<dbReference type="EMBL" id="CCRF01000092">
    <property type="protein sequence ID" value="CEE02905.1"/>
    <property type="molecule type" value="Genomic_DNA"/>
</dbReference>
<dbReference type="SUPFAM" id="SSF51126">
    <property type="entry name" value="Pectin lyase-like"/>
    <property type="match status" value="1"/>
</dbReference>
<dbReference type="FunFam" id="3.40.50.300:FF:000216">
    <property type="entry name" value="Type VII secretion ATPase EccA"/>
    <property type="match status" value="2"/>
</dbReference>
<feature type="compositionally biased region" description="Basic and acidic residues" evidence="4">
    <location>
        <begin position="265"/>
        <end position="277"/>
    </location>
</feature>
<dbReference type="SUPFAM" id="SSF52540">
    <property type="entry name" value="P-loop containing nucleoside triphosphate hydrolases"/>
    <property type="match status" value="2"/>
</dbReference>
<evidence type="ECO:0000313" key="7">
    <source>
        <dbReference type="Proteomes" id="UP000040576"/>
    </source>
</evidence>
<dbReference type="InterPro" id="IPR000641">
    <property type="entry name" value="CbxX/CfxQ"/>
</dbReference>
<keyword evidence="7" id="KW-1185">Reference proteome</keyword>
<dbReference type="AlphaFoldDB" id="A0A090J4U0"/>
<dbReference type="Pfam" id="PF00004">
    <property type="entry name" value="AAA"/>
    <property type="match status" value="2"/>
</dbReference>
<feature type="compositionally biased region" description="Basic and acidic residues" evidence="4">
    <location>
        <begin position="285"/>
        <end position="301"/>
    </location>
</feature>
<dbReference type="InterPro" id="IPR027417">
    <property type="entry name" value="P-loop_NTPase"/>
</dbReference>
<accession>A0A090J4U0</accession>
<keyword evidence="2" id="KW-0547">Nucleotide-binding</keyword>
<gene>
    <name evidence="6" type="ORF">BT1A1_3119</name>
</gene>
<dbReference type="PANTHER" id="PTHR43392:SF2">
    <property type="entry name" value="AAA-TYPE ATPASE FAMILY PROTEIN _ ANKYRIN REPEAT FAMILY PROTEIN"/>
    <property type="match status" value="1"/>
</dbReference>
<dbReference type="Gene3D" id="1.10.8.60">
    <property type="match status" value="1"/>
</dbReference>
<dbReference type="InterPro" id="IPR041627">
    <property type="entry name" value="AAA_lid_6"/>
</dbReference>
<dbReference type="InterPro" id="IPR050773">
    <property type="entry name" value="CbxX/CfxQ_RuBisCO_ESX"/>
</dbReference>
<comment type="similarity">
    <text evidence="1">Belongs to the CbxX/CfxQ family.</text>
</comment>
<evidence type="ECO:0000256" key="1">
    <source>
        <dbReference type="ARBA" id="ARBA00010378"/>
    </source>
</evidence>
<name>A0A090J4U0_9BACI</name>
<dbReference type="InterPro" id="IPR003593">
    <property type="entry name" value="AAA+_ATPase"/>
</dbReference>
<evidence type="ECO:0000259" key="5">
    <source>
        <dbReference type="SMART" id="SM00382"/>
    </source>
</evidence>
<dbReference type="GO" id="GO:0005524">
    <property type="term" value="F:ATP binding"/>
    <property type="evidence" value="ECO:0007669"/>
    <property type="project" value="UniProtKB-KW"/>
</dbReference>
<proteinExistence type="inferred from homology"/>
<feature type="domain" description="AAA+ ATPase" evidence="5">
    <location>
        <begin position="625"/>
        <end position="761"/>
    </location>
</feature>
<dbReference type="Pfam" id="PF17866">
    <property type="entry name" value="AAA_lid_6"/>
    <property type="match status" value="1"/>
</dbReference>
<evidence type="ECO:0000256" key="3">
    <source>
        <dbReference type="ARBA" id="ARBA00022840"/>
    </source>
</evidence>
<feature type="region of interest" description="Disordered" evidence="4">
    <location>
        <begin position="265"/>
        <end position="301"/>
    </location>
</feature>